<dbReference type="OrthoDB" id="6500128at2759"/>
<gene>
    <name evidence="1" type="ORF">C1645_829849</name>
</gene>
<evidence type="ECO:0000313" key="1">
    <source>
        <dbReference type="EMBL" id="RIA86078.1"/>
    </source>
</evidence>
<name>A0A397SJ64_9GLOM</name>
<organism evidence="1 2">
    <name type="scientific">Glomus cerebriforme</name>
    <dbReference type="NCBI Taxonomy" id="658196"/>
    <lineage>
        <taxon>Eukaryota</taxon>
        <taxon>Fungi</taxon>
        <taxon>Fungi incertae sedis</taxon>
        <taxon>Mucoromycota</taxon>
        <taxon>Glomeromycotina</taxon>
        <taxon>Glomeromycetes</taxon>
        <taxon>Glomerales</taxon>
        <taxon>Glomeraceae</taxon>
        <taxon>Glomus</taxon>
    </lineage>
</organism>
<reference evidence="1 2" key="1">
    <citation type="submission" date="2018-06" db="EMBL/GenBank/DDBJ databases">
        <title>Comparative genomics reveals the genomic features of Rhizophagus irregularis, R. cerebriforme, R. diaphanum and Gigaspora rosea, and their symbiotic lifestyle signature.</title>
        <authorList>
            <person name="Morin E."/>
            <person name="San Clemente H."/>
            <person name="Chen E.C.H."/>
            <person name="De La Providencia I."/>
            <person name="Hainaut M."/>
            <person name="Kuo A."/>
            <person name="Kohler A."/>
            <person name="Murat C."/>
            <person name="Tang N."/>
            <person name="Roy S."/>
            <person name="Loubradou J."/>
            <person name="Henrissat B."/>
            <person name="Grigoriev I.V."/>
            <person name="Corradi N."/>
            <person name="Roux C."/>
            <person name="Martin F.M."/>
        </authorList>
    </citation>
    <scope>NUCLEOTIDE SEQUENCE [LARGE SCALE GENOMIC DNA]</scope>
    <source>
        <strain evidence="1 2">DAOM 227022</strain>
    </source>
</reference>
<proteinExistence type="predicted"/>
<comment type="caution">
    <text evidence="1">The sequence shown here is derived from an EMBL/GenBank/DDBJ whole genome shotgun (WGS) entry which is preliminary data.</text>
</comment>
<dbReference type="AlphaFoldDB" id="A0A397SJ64"/>
<protein>
    <submittedName>
        <fullName evidence="1">Uncharacterized protein</fullName>
    </submittedName>
</protein>
<evidence type="ECO:0000313" key="2">
    <source>
        <dbReference type="Proteomes" id="UP000265703"/>
    </source>
</evidence>
<sequence length="84" mass="9227">MDSILKISANSVDAHTARYIMNQCILNPLMKGGTRILVTHHLAIKCGKISVSSTISKLCDSGLLNLILEEDDSSCEYKLFSRVT</sequence>
<dbReference type="STRING" id="658196.A0A397SJ64"/>
<accession>A0A397SJ64</accession>
<keyword evidence="2" id="KW-1185">Reference proteome</keyword>
<dbReference type="Proteomes" id="UP000265703">
    <property type="component" value="Unassembled WGS sequence"/>
</dbReference>
<dbReference type="EMBL" id="QKYT01000385">
    <property type="protein sequence ID" value="RIA86078.1"/>
    <property type="molecule type" value="Genomic_DNA"/>
</dbReference>